<proteinExistence type="predicted"/>
<evidence type="ECO:0000256" key="1">
    <source>
        <dbReference type="ARBA" id="ARBA00022679"/>
    </source>
</evidence>
<dbReference type="GO" id="GO:0016779">
    <property type="term" value="F:nucleotidyltransferase activity"/>
    <property type="evidence" value="ECO:0007669"/>
    <property type="project" value="UniProtKB-ARBA"/>
</dbReference>
<dbReference type="InterPro" id="IPR023917">
    <property type="entry name" value="Bifunctiontional_GlmU_bac-type"/>
</dbReference>
<organism evidence="3 4">
    <name type="scientific">Flammeovirga agarivorans</name>
    <dbReference type="NCBI Taxonomy" id="2726742"/>
    <lineage>
        <taxon>Bacteria</taxon>
        <taxon>Pseudomonadati</taxon>
        <taxon>Bacteroidota</taxon>
        <taxon>Cytophagia</taxon>
        <taxon>Cytophagales</taxon>
        <taxon>Flammeovirgaceae</taxon>
        <taxon>Flammeovirga</taxon>
    </lineage>
</organism>
<gene>
    <name evidence="3" type="ORF">HGP29_26195</name>
</gene>
<dbReference type="EMBL" id="JABAIL010000014">
    <property type="protein sequence ID" value="NLR94724.1"/>
    <property type="molecule type" value="Genomic_DNA"/>
</dbReference>
<dbReference type="Gene3D" id="2.160.10.10">
    <property type="entry name" value="Hexapeptide repeat proteins"/>
    <property type="match status" value="1"/>
</dbReference>
<dbReference type="AlphaFoldDB" id="A0A7X8SQU7"/>
<dbReference type="Proteomes" id="UP000585050">
    <property type="component" value="Unassembled WGS sequence"/>
</dbReference>
<accession>A0A7X8SQU7</accession>
<name>A0A7X8SQU7_9BACT</name>
<dbReference type="InterPro" id="IPR011004">
    <property type="entry name" value="Trimer_LpxA-like_sf"/>
</dbReference>
<dbReference type="GO" id="GO:0016746">
    <property type="term" value="F:acyltransferase activity"/>
    <property type="evidence" value="ECO:0007669"/>
    <property type="project" value="UniProtKB-KW"/>
</dbReference>
<dbReference type="RefSeq" id="WP_168885432.1">
    <property type="nucleotide sequence ID" value="NZ_JABAIL010000014.1"/>
</dbReference>
<evidence type="ECO:0000256" key="2">
    <source>
        <dbReference type="ARBA" id="ARBA00023315"/>
    </source>
</evidence>
<dbReference type="NCBIfam" id="TIGR03991">
    <property type="entry name" value="alt_bact_glmU"/>
    <property type="match status" value="1"/>
</dbReference>
<protein>
    <submittedName>
        <fullName evidence="3">Glucose-1-phosphate thymidylyltransferase</fullName>
    </submittedName>
</protein>
<keyword evidence="2" id="KW-0012">Acyltransferase</keyword>
<evidence type="ECO:0000313" key="3">
    <source>
        <dbReference type="EMBL" id="NLR94724.1"/>
    </source>
</evidence>
<dbReference type="InterPro" id="IPR050065">
    <property type="entry name" value="GlmU-like"/>
</dbReference>
<evidence type="ECO:0000313" key="4">
    <source>
        <dbReference type="Proteomes" id="UP000585050"/>
    </source>
</evidence>
<reference evidence="3 4" key="1">
    <citation type="submission" date="2020-04" db="EMBL/GenBank/DDBJ databases">
        <title>Flammeovirga sp. SR4, a novel species isolated from seawater.</title>
        <authorList>
            <person name="Wang X."/>
        </authorList>
    </citation>
    <scope>NUCLEOTIDE SEQUENCE [LARGE SCALE GENOMIC DNA]</scope>
    <source>
        <strain evidence="3 4">SR4</strain>
    </source>
</reference>
<dbReference type="Pfam" id="PF13562">
    <property type="entry name" value="NTP_transf_4"/>
    <property type="match status" value="1"/>
</dbReference>
<dbReference type="PANTHER" id="PTHR43584">
    <property type="entry name" value="NUCLEOTIDYL TRANSFERASE"/>
    <property type="match status" value="1"/>
</dbReference>
<sequence>MNIILFDNPLARVQLLPFTFIRPIADIRVGIFKIHEKWEQAFDNSKISFLTEEYLQGKFTLNHDTSDQYYINGSLCPNKPLIQRIENLKEGQGLVCGDDLLVLHTSHQFNKMTDEPGDFEKIEVPADEVVLIKHPWEIFTHNREQIMLDFEVVTRGRVSHHIEDPHTVVYGRANIFVEEGVEVRASILNAQKGPIYIGKNAVIEEGVIIQGTCAIGEGTRINMGAKIREDCSFGPHCKIGGEINNSVVFGYSNKAHDGYLGNSVVGEWCNLGADTNNSNLKNNYGPVRIWSYSDRKYVSTGQQFCGMMMADYCKAGINTMFNTGTVVGVSAHIFGGGFPPKHIPSFAWGAIDSNDVANLDKMIEIAERVFARRKADFTIHDRQILEKVFELSEFDRK</sequence>
<comment type="caution">
    <text evidence="3">The sequence shown here is derived from an EMBL/GenBank/DDBJ whole genome shotgun (WGS) entry which is preliminary data.</text>
</comment>
<keyword evidence="4" id="KW-1185">Reference proteome</keyword>
<keyword evidence="1 3" id="KW-0808">Transferase</keyword>
<dbReference type="SUPFAM" id="SSF51161">
    <property type="entry name" value="Trimeric LpxA-like enzymes"/>
    <property type="match status" value="1"/>
</dbReference>